<dbReference type="Gene3D" id="3.10.10.10">
    <property type="entry name" value="HIV Type 1 Reverse Transcriptase, subunit A, domain 1"/>
    <property type="match status" value="1"/>
</dbReference>
<dbReference type="InterPro" id="IPR012337">
    <property type="entry name" value="RNaseH-like_sf"/>
</dbReference>
<dbReference type="InterPro" id="IPR005312">
    <property type="entry name" value="DUF1759"/>
</dbReference>
<proteinExistence type="predicted"/>
<dbReference type="Pfam" id="PF03564">
    <property type="entry name" value="DUF1759"/>
    <property type="match status" value="1"/>
</dbReference>
<dbReference type="Proteomes" id="UP000054630">
    <property type="component" value="Unassembled WGS sequence"/>
</dbReference>
<dbReference type="Pfam" id="PF05380">
    <property type="entry name" value="Peptidase_A17"/>
    <property type="match status" value="1"/>
</dbReference>
<feature type="compositionally biased region" description="Low complexity" evidence="1">
    <location>
        <begin position="341"/>
        <end position="351"/>
    </location>
</feature>
<dbReference type="PANTHER" id="PTHR47331:SF5">
    <property type="entry name" value="RIBONUCLEASE H"/>
    <property type="match status" value="1"/>
</dbReference>
<dbReference type="Gene3D" id="3.30.70.270">
    <property type="match status" value="1"/>
</dbReference>
<keyword evidence="4" id="KW-1185">Reference proteome</keyword>
<sequence>LSLMNGASYAWKCFTTRTRADTFLKEKDESKEPMATPALTEKSGSKSQLGKLKPVPLPKFDGNILECKSFWDQFEVNIDRREDIGAITKFLHLRSCLSGAALKAIEEITVCAENYPEVVQMLHNRLQRVPEVVESHVLKVVGLKECSEDRAADLTRLHDDLNRHFLELRALGKDVDANLSGFHALLPIIKKKLPPDTLEAWRAFVQGMTNEKITSSVFLSFLLNQSRIKGPARKMPARKPERRSEQGERFMTATIQVDPVGNCVVCCGIHPVESCPRFVELSGPERWQCVRKHGLCFGCLRKGHRRRSCQQNPDRPGQHPLLASENPHRRQNRRRTRRSAASRNARPAAQPDAAVKEKNPTTAPAQDLEAEDAASDRAATELAPVGVHFSSTVRAPGVLLPVVQAMAYGENGKKRLVNCLLDSASEKSLIRTDVADELELSGTPSAVTVRGVHGLSARVADSRHVRFQLGQAREETAESTKLELTALCIPSICDDLIATPLPWPREIDLPRAATLATPPSLTSIHVLIGFDIVAGEDDPIAMETIFGWILCGPKARSSAGKQETTMVSTVTESSSAGTTEELNLLLRRFWEIDSIGVVQEVETNPDEDVKRKFSESITFDGKKYVVGLLWRAGAVQLPDNREVAMRRLRALRRQLNRDPEKDQEYSGVIRDYLDRGWAEKVDGTSGPPGRTWYLPHHAVYQHNQGKTKCRVVFDGSAEWNGTSLNNCLDPGPKLQPDLVAVLLRFRRSRIALQADIEKMYLQVGLRLEDRDVCRFLWQERDCGAPVKVYRLTRVGFGLTCSPFLAMQVVRHHAQRRGNIDALTDRVLSDMYVDDLATSCDGVDEARHLVQRLTELMKTGGFVLKKWASNDPDALMDLPPEDVSPADEDRLWKTLGLHWNRYSDHLTFMPMPDIHPERHDSKRQLLSLASRLFDPLGCLAPFTIRAKKLFQSLWLKGLDWDDQLPLDINRVWCQWKRELETLDSVRVPRALMVSPKDQVRRSELHVFGDASEAAFGAVAYLMTESMDGVKEAFLSTDPPVGATVLLFSVGSEATHEGGNLSWRTAFRRSSAGLSLLSGGIVPPRTIRLINSAVTAPWTHSVKHKLWWNGPAWLKEPIEQWPRLTMALSPEETRLVSPERKRVVTLCASLQEPGLLAIIDPSRYGTMERLVRVTAYCCRFLANARTHAGERRIGAQLSLLELQDAEKRWVRAIQAEAFPVSKTASGPIPVRAGDPLAALSPFVDTEGLLRVGGRLSRTALPWCHRHPLLLPRNGPVVELIVRRTHESELHAGLNQTLAALRRRFWVVRGRQAVKRCIRACIICRKHDARPFCPLMSDLPPERVTPSFPFNRVGLDFAGPLYVKDEHRPAQKAYICLFTCMVTRAVHLEVVFDMTTISFLAALRRFIARRGRPSVIHTDNFRTFKQADSFMRDLLRGKSAGKIREELAMRQIEWKYSTDRAPWCGGYWERLVRSMKNALRKVLGKALLRSWELHTVLCELEARINDRPLTLLSEDPHDCAPLTPAHFLIGRELASLPIPAASASAPTNASSLRKRWRHQQLLMKHLWNRWLEEYLVTLTSRGKWTKIGRQPEKGDLVFLVEEGVPRNRWRLGVIIEPLTGSDGVTRSVKVRTARGLLIRPSRSLILLEPASVR</sequence>
<name>A0A0V0RFX6_9BILA</name>
<dbReference type="Pfam" id="PF18701">
    <property type="entry name" value="DUF5641"/>
    <property type="match status" value="1"/>
</dbReference>
<feature type="region of interest" description="Disordered" evidence="1">
    <location>
        <begin position="25"/>
        <end position="50"/>
    </location>
</feature>
<feature type="region of interest" description="Disordered" evidence="1">
    <location>
        <begin position="306"/>
        <end position="377"/>
    </location>
</feature>
<dbReference type="InterPro" id="IPR040676">
    <property type="entry name" value="DUF5641"/>
</dbReference>
<evidence type="ECO:0000256" key="1">
    <source>
        <dbReference type="SAM" id="MobiDB-lite"/>
    </source>
</evidence>
<dbReference type="GO" id="GO:0003676">
    <property type="term" value="F:nucleic acid binding"/>
    <property type="evidence" value="ECO:0007669"/>
    <property type="project" value="InterPro"/>
</dbReference>
<gene>
    <name evidence="3" type="ORF">T07_8876</name>
</gene>
<dbReference type="Gene3D" id="1.10.340.70">
    <property type="match status" value="1"/>
</dbReference>
<reference evidence="3 4" key="1">
    <citation type="submission" date="2015-01" db="EMBL/GenBank/DDBJ databases">
        <title>Evolution of Trichinella species and genotypes.</title>
        <authorList>
            <person name="Korhonen P.K."/>
            <person name="Edoardo P."/>
            <person name="Giuseppe L.R."/>
            <person name="Gasser R.B."/>
        </authorList>
    </citation>
    <scope>NUCLEOTIDE SEQUENCE [LARGE SCALE GENOMIC DNA]</scope>
    <source>
        <strain evidence="3">ISS37</strain>
    </source>
</reference>
<dbReference type="GO" id="GO:0015074">
    <property type="term" value="P:DNA integration"/>
    <property type="evidence" value="ECO:0007669"/>
    <property type="project" value="InterPro"/>
</dbReference>
<protein>
    <recommendedName>
        <fullName evidence="2">Integrase catalytic domain-containing protein</fullName>
    </recommendedName>
</protein>
<dbReference type="OrthoDB" id="5920214at2759"/>
<dbReference type="CDD" id="cd01644">
    <property type="entry name" value="RT_pepA17"/>
    <property type="match status" value="1"/>
</dbReference>
<dbReference type="PROSITE" id="PS50994">
    <property type="entry name" value="INTEGRASE"/>
    <property type="match status" value="1"/>
</dbReference>
<evidence type="ECO:0000259" key="2">
    <source>
        <dbReference type="PROSITE" id="PS50994"/>
    </source>
</evidence>
<evidence type="ECO:0000313" key="3">
    <source>
        <dbReference type="EMBL" id="KRX13401.1"/>
    </source>
</evidence>
<dbReference type="PANTHER" id="PTHR47331">
    <property type="entry name" value="PHD-TYPE DOMAIN-CONTAINING PROTEIN"/>
    <property type="match status" value="1"/>
</dbReference>
<evidence type="ECO:0000313" key="4">
    <source>
        <dbReference type="Proteomes" id="UP000054630"/>
    </source>
</evidence>
<comment type="caution">
    <text evidence="3">The sequence shown here is derived from an EMBL/GenBank/DDBJ whole genome shotgun (WGS) entry which is preliminary data.</text>
</comment>
<feature type="non-terminal residue" evidence="3">
    <location>
        <position position="1"/>
    </location>
</feature>
<dbReference type="SUPFAM" id="SSF56672">
    <property type="entry name" value="DNA/RNA polymerases"/>
    <property type="match status" value="1"/>
</dbReference>
<dbReference type="InterPro" id="IPR001584">
    <property type="entry name" value="Integrase_cat-core"/>
</dbReference>
<dbReference type="InterPro" id="IPR043502">
    <property type="entry name" value="DNA/RNA_pol_sf"/>
</dbReference>
<dbReference type="Gene3D" id="3.30.420.10">
    <property type="entry name" value="Ribonuclease H-like superfamily/Ribonuclease H"/>
    <property type="match status" value="1"/>
</dbReference>
<organism evidence="3 4">
    <name type="scientific">Trichinella nelsoni</name>
    <dbReference type="NCBI Taxonomy" id="6336"/>
    <lineage>
        <taxon>Eukaryota</taxon>
        <taxon>Metazoa</taxon>
        <taxon>Ecdysozoa</taxon>
        <taxon>Nematoda</taxon>
        <taxon>Enoplea</taxon>
        <taxon>Dorylaimia</taxon>
        <taxon>Trichinellida</taxon>
        <taxon>Trichinellidae</taxon>
        <taxon>Trichinella</taxon>
    </lineage>
</organism>
<dbReference type="InterPro" id="IPR036397">
    <property type="entry name" value="RNaseH_sf"/>
</dbReference>
<feature type="domain" description="Integrase catalytic" evidence="2">
    <location>
        <begin position="1342"/>
        <end position="1529"/>
    </location>
</feature>
<dbReference type="EMBL" id="JYDL01000203">
    <property type="protein sequence ID" value="KRX13401.1"/>
    <property type="molecule type" value="Genomic_DNA"/>
</dbReference>
<dbReference type="InterPro" id="IPR041588">
    <property type="entry name" value="Integrase_H2C2"/>
</dbReference>
<dbReference type="InterPro" id="IPR008042">
    <property type="entry name" value="Retrotrans_Pao"/>
</dbReference>
<feature type="compositionally biased region" description="Basic residues" evidence="1">
    <location>
        <begin position="329"/>
        <end position="340"/>
    </location>
</feature>
<dbReference type="GO" id="GO:0042575">
    <property type="term" value="C:DNA polymerase complex"/>
    <property type="evidence" value="ECO:0007669"/>
    <property type="project" value="UniProtKB-ARBA"/>
</dbReference>
<dbReference type="InterPro" id="IPR043128">
    <property type="entry name" value="Rev_trsase/Diguanyl_cyclase"/>
</dbReference>
<dbReference type="SUPFAM" id="SSF53098">
    <property type="entry name" value="Ribonuclease H-like"/>
    <property type="match status" value="1"/>
</dbReference>
<dbReference type="Pfam" id="PF17921">
    <property type="entry name" value="Integrase_H2C2"/>
    <property type="match status" value="1"/>
</dbReference>
<accession>A0A0V0RFX6</accession>